<feature type="domain" description="FF" evidence="3">
    <location>
        <begin position="64"/>
        <end position="123"/>
    </location>
</feature>
<feature type="transmembrane region" description="Helical" evidence="2">
    <location>
        <begin position="311"/>
        <end position="328"/>
    </location>
</feature>
<feature type="transmembrane region" description="Helical" evidence="2">
    <location>
        <begin position="243"/>
        <end position="263"/>
    </location>
</feature>
<feature type="transmembrane region" description="Helical" evidence="2">
    <location>
        <begin position="205"/>
        <end position="222"/>
    </location>
</feature>
<comment type="caution">
    <text evidence="4">The sequence shown here is derived from an EMBL/GenBank/DDBJ whole genome shotgun (WGS) entry which is preliminary data.</text>
</comment>
<dbReference type="GO" id="GO:0003723">
    <property type="term" value="F:RNA binding"/>
    <property type="evidence" value="ECO:0007669"/>
    <property type="project" value="TreeGrafter"/>
</dbReference>
<dbReference type="InterPro" id="IPR002713">
    <property type="entry name" value="FF_domain"/>
</dbReference>
<dbReference type="SMART" id="SM00441">
    <property type="entry name" value="FF"/>
    <property type="match status" value="1"/>
</dbReference>
<dbReference type="PANTHER" id="PTHR11864">
    <property type="entry name" value="PRE-MRNA-PROCESSING PROTEIN PRP40"/>
    <property type="match status" value="1"/>
</dbReference>
<dbReference type="InterPro" id="IPR036517">
    <property type="entry name" value="FF_domain_sf"/>
</dbReference>
<keyword evidence="2" id="KW-1133">Transmembrane helix</keyword>
<keyword evidence="1" id="KW-0175">Coiled coil</keyword>
<gene>
    <name evidence="4" type="ORF">DVH24_034413</name>
</gene>
<evidence type="ECO:0000259" key="3">
    <source>
        <dbReference type="PROSITE" id="PS51676"/>
    </source>
</evidence>
<protein>
    <recommendedName>
        <fullName evidence="3">FF domain-containing protein</fullName>
    </recommendedName>
</protein>
<accession>A0A498J138</accession>
<evidence type="ECO:0000313" key="4">
    <source>
        <dbReference type="EMBL" id="RXH87513.1"/>
    </source>
</evidence>
<dbReference type="STRING" id="3750.A0A498J138"/>
<evidence type="ECO:0000256" key="2">
    <source>
        <dbReference type="SAM" id="Phobius"/>
    </source>
</evidence>
<dbReference type="SUPFAM" id="SSF81698">
    <property type="entry name" value="FF domain"/>
    <property type="match status" value="1"/>
</dbReference>
<dbReference type="GO" id="GO:0045292">
    <property type="term" value="P:mRNA cis splicing, via spliceosome"/>
    <property type="evidence" value="ECO:0007669"/>
    <property type="project" value="InterPro"/>
</dbReference>
<keyword evidence="2" id="KW-0812">Transmembrane</keyword>
<dbReference type="GO" id="GO:0071004">
    <property type="term" value="C:U2-type prespliceosome"/>
    <property type="evidence" value="ECO:0007669"/>
    <property type="project" value="TreeGrafter"/>
</dbReference>
<dbReference type="GO" id="GO:0005685">
    <property type="term" value="C:U1 snRNP"/>
    <property type="evidence" value="ECO:0007669"/>
    <property type="project" value="TreeGrafter"/>
</dbReference>
<dbReference type="InterPro" id="IPR039726">
    <property type="entry name" value="Prp40-like"/>
</dbReference>
<proteinExistence type="predicted"/>
<keyword evidence="5" id="KW-1185">Reference proteome</keyword>
<dbReference type="Pfam" id="PF01846">
    <property type="entry name" value="FF"/>
    <property type="match status" value="1"/>
</dbReference>
<dbReference type="Proteomes" id="UP000290289">
    <property type="component" value="Chromosome 10"/>
</dbReference>
<feature type="coiled-coil region" evidence="1">
    <location>
        <begin position="117"/>
        <end position="144"/>
    </location>
</feature>
<dbReference type="EMBL" id="RDQH01000336">
    <property type="protein sequence ID" value="RXH87513.1"/>
    <property type="molecule type" value="Genomic_DNA"/>
</dbReference>
<evidence type="ECO:0000256" key="1">
    <source>
        <dbReference type="SAM" id="Coils"/>
    </source>
</evidence>
<keyword evidence="2" id="KW-0472">Membrane</keyword>
<name>A0A498J138_MALDO</name>
<dbReference type="Gene3D" id="1.10.10.440">
    <property type="entry name" value="FF domain"/>
    <property type="match status" value="1"/>
</dbReference>
<dbReference type="PROSITE" id="PS51676">
    <property type="entry name" value="FF"/>
    <property type="match status" value="1"/>
</dbReference>
<organism evidence="4 5">
    <name type="scientific">Malus domestica</name>
    <name type="common">Apple</name>
    <name type="synonym">Pyrus malus</name>
    <dbReference type="NCBI Taxonomy" id="3750"/>
    <lineage>
        <taxon>Eukaryota</taxon>
        <taxon>Viridiplantae</taxon>
        <taxon>Streptophyta</taxon>
        <taxon>Embryophyta</taxon>
        <taxon>Tracheophyta</taxon>
        <taxon>Spermatophyta</taxon>
        <taxon>Magnoliopsida</taxon>
        <taxon>eudicotyledons</taxon>
        <taxon>Gunneridae</taxon>
        <taxon>Pentapetalae</taxon>
        <taxon>rosids</taxon>
        <taxon>fabids</taxon>
        <taxon>Rosales</taxon>
        <taxon>Rosaceae</taxon>
        <taxon>Amygdaloideae</taxon>
        <taxon>Maleae</taxon>
        <taxon>Malus</taxon>
    </lineage>
</organism>
<dbReference type="PANTHER" id="PTHR11864:SF33">
    <property type="entry name" value="PRE-MRNA-PROCESSING PROTEIN 40B"/>
    <property type="match status" value="1"/>
</dbReference>
<dbReference type="AlphaFoldDB" id="A0A498J138"/>
<evidence type="ECO:0000313" key="5">
    <source>
        <dbReference type="Proteomes" id="UP000290289"/>
    </source>
</evidence>
<sequence length="330" mass="39593">MKWSTLKYWIHGFDNLTLSSWYKGKSRRLKRGVYKTEKRHWMNSKQCWKYVVICSPKILLLYIKLHALSHFRIHGLNSLQECSELMSSIRWGKVESIFENDERFKAVEQDRDRREMFKDYVGELQKKERAKAQEERKRNVLEYRRFLESCDFIKRLMKNVYVLKKLIIWTFFSYTSNRKLKLILKCRSQSYLLDLQKEKEQQKKIHNVLYCLIVLTLIFITEELRKTECKNRNEFRKLMEEHLTEGTLMFTGTLMSILNAISFETSKFVMKTYIFFLSRPTCIPGIASNTSGATPKDLFDDVVAELTKQVIKIYLAFLIILILIYMKWDL</sequence>
<reference evidence="4 5" key="1">
    <citation type="submission" date="2018-10" db="EMBL/GenBank/DDBJ databases">
        <title>A high-quality apple genome assembly.</title>
        <authorList>
            <person name="Hu J."/>
        </authorList>
    </citation>
    <scope>NUCLEOTIDE SEQUENCE [LARGE SCALE GENOMIC DNA]</scope>
    <source>
        <strain evidence="5">cv. HFTH1</strain>
        <tissue evidence="4">Young leaf</tissue>
    </source>
</reference>